<name>A0ABT1PSC4_9ACTN</name>
<accession>A0ABT1PSC4</accession>
<dbReference type="EMBL" id="JANFNG010000001">
    <property type="protein sequence ID" value="MCQ4079462.1"/>
    <property type="molecule type" value="Genomic_DNA"/>
</dbReference>
<evidence type="ECO:0000313" key="3">
    <source>
        <dbReference type="Proteomes" id="UP001057702"/>
    </source>
</evidence>
<feature type="domain" description="Outer membrane channel protein CpnT-like N-terminal" evidence="1">
    <location>
        <begin position="7"/>
        <end position="139"/>
    </location>
</feature>
<dbReference type="InterPro" id="IPR057746">
    <property type="entry name" value="CpnT-like_N"/>
</dbReference>
<gene>
    <name evidence="2" type="ORF">NGB36_02310</name>
</gene>
<keyword evidence="3" id="KW-1185">Reference proteome</keyword>
<protein>
    <recommendedName>
        <fullName evidence="1">Outer membrane channel protein CpnT-like N-terminal domain-containing protein</fullName>
    </recommendedName>
</protein>
<evidence type="ECO:0000259" key="1">
    <source>
        <dbReference type="Pfam" id="PF25547"/>
    </source>
</evidence>
<dbReference type="Pfam" id="PF25547">
    <property type="entry name" value="WXG100_2"/>
    <property type="match status" value="1"/>
</dbReference>
<comment type="caution">
    <text evidence="2">The sequence shown here is derived from an EMBL/GenBank/DDBJ whole genome shotgun (WGS) entry which is preliminary data.</text>
</comment>
<dbReference type="RefSeq" id="WP_255918308.1">
    <property type="nucleotide sequence ID" value="NZ_JANFNG010000001.1"/>
</dbReference>
<dbReference type="Proteomes" id="UP001057702">
    <property type="component" value="Unassembled WGS sequence"/>
</dbReference>
<evidence type="ECO:0000313" key="2">
    <source>
        <dbReference type="EMBL" id="MCQ4079462.1"/>
    </source>
</evidence>
<organism evidence="2 3">
    <name type="scientific">Streptomyces humicola</name>
    <dbReference type="NCBI Taxonomy" id="2953240"/>
    <lineage>
        <taxon>Bacteria</taxon>
        <taxon>Bacillati</taxon>
        <taxon>Actinomycetota</taxon>
        <taxon>Actinomycetes</taxon>
        <taxon>Kitasatosporales</taxon>
        <taxon>Streptomycetaceae</taxon>
        <taxon>Streptomyces</taxon>
    </lineage>
</organism>
<proteinExistence type="predicted"/>
<reference evidence="2" key="1">
    <citation type="submission" date="2022-06" db="EMBL/GenBank/DDBJ databases">
        <title>Draft genome sequence of Streptomyces sp. RB6PN25 isolated from peat swamp forest in Thailand.</title>
        <authorList>
            <person name="Duangmal K."/>
            <person name="Klaysubun C."/>
        </authorList>
    </citation>
    <scope>NUCLEOTIDE SEQUENCE</scope>
    <source>
        <strain evidence="2">RB6PN25</strain>
    </source>
</reference>
<sequence length="241" mass="25790">MAINLPHWLVEIVGVLGFNWPEIDEDQLREAAKHLRSYADECERSHDKTHGVITGDLPQVYKAQSYTALAQVWSEQSSGHMKDMIEACRLFADGLEIAAVGVEGMKGEVIAQLVIAAAEFVADQAAAVVTFGIAEAAEVVFLEAQNKILNAIMQRFESEVIGKLVNATLGPAEEQVERAAQRLMFMEAGQLAVGGPPPALALDTDAIRAHGETLKGEADANMEGGRSFANKVGALTFTTGG</sequence>